<protein>
    <submittedName>
        <fullName evidence="2">Protein De10</fullName>
    </submittedName>
</protein>
<keyword evidence="3" id="KW-1185">Reference proteome</keyword>
<feature type="region of interest" description="Disordered" evidence="1">
    <location>
        <begin position="21"/>
        <end position="91"/>
    </location>
</feature>
<dbReference type="GeneID" id="33194288"/>
<reference evidence="2" key="1">
    <citation type="submission" date="2017-04" db="EMBL/GenBank/DDBJ databases">
        <title>Genome sequence of delphinid gammaherpesvirus 1 from an Atlantic bottlenose dolphin (Tursiops truncatus).</title>
        <authorList>
            <person name="Davison A.J."/>
            <person name="Subramaniam K."/>
            <person name="Kerr K."/>
            <person name="Jacob J.J."/>
            <person name="Landrau-Giovannetti N."/>
            <person name="Waltzek T.B."/>
        </authorList>
    </citation>
    <scope>NUCLEOTIDE SEQUENCE [LARGE SCALE GENOMIC DNA]</scope>
    <source>
        <strain evidence="2">Sarasota</strain>
    </source>
</reference>
<evidence type="ECO:0000256" key="1">
    <source>
        <dbReference type="SAM" id="MobiDB-lite"/>
    </source>
</evidence>
<dbReference type="RefSeq" id="YP_009388576.1">
    <property type="nucleotide sequence ID" value="NC_035117.1"/>
</dbReference>
<gene>
    <name evidence="2" type="primary">De10</name>
</gene>
<evidence type="ECO:0000313" key="3">
    <source>
        <dbReference type="Proteomes" id="UP000214863"/>
    </source>
</evidence>
<feature type="compositionally biased region" description="Basic residues" evidence="1">
    <location>
        <begin position="63"/>
        <end position="72"/>
    </location>
</feature>
<name>A0A1Z1NEA9_9GAMA</name>
<organism evidence="2">
    <name type="scientific">Common bottlenose dolphin gammaherpesvirus 1 strain Sarasota</name>
    <dbReference type="NCBI Taxonomy" id="2022783"/>
    <lineage>
        <taxon>Viruses</taxon>
        <taxon>Duplodnaviria</taxon>
        <taxon>Heunggongvirae</taxon>
        <taxon>Peploviricota</taxon>
        <taxon>Herviviricetes</taxon>
        <taxon>Herpesvirales</taxon>
        <taxon>Orthoherpesviridae</taxon>
        <taxon>Gammaherpesvirinae</taxon>
        <taxon>Bossavirus</taxon>
        <taxon>Bossavirus delphinidgamma1</taxon>
        <taxon>Delphinid gammaherpesvirus 1</taxon>
    </lineage>
</organism>
<evidence type="ECO:0000313" key="2">
    <source>
        <dbReference type="EMBL" id="ARW78138.1"/>
    </source>
</evidence>
<dbReference type="EMBL" id="KY965444">
    <property type="protein sequence ID" value="ARW78138.1"/>
    <property type="molecule type" value="Genomic_DNA"/>
</dbReference>
<sequence>MSVFCPARTCALARAFRSRVGRAHQGHSPPTPSPAPPPPIPSPPPHLTPSPHPHPPACIGRPPTRRALHRPPGRASTLAATHMHARRPPGPPPPCALLLLSPVSRHGFRALAAQVSRRTSGRLCSPRAPLVSPPPTDRPCGGAAPRRLLELFFGHRCLVFFFGFALGPLHEEGRRAAPLGAVLGFFSFQQQNTGFGRAALRLLFFCYTHTLSHKGSPKLVILLLGKQASFIKHRPPSNAGLKFRVWTIHPVVGFSFFCRRAETLLPRYRFSHGHPWPALPKLVSAGYDFS</sequence>
<feature type="compositionally biased region" description="Pro residues" evidence="1">
    <location>
        <begin position="29"/>
        <end position="56"/>
    </location>
</feature>
<dbReference type="KEGG" id="vg:33194288"/>
<accession>A0A1Z1NEA9</accession>
<dbReference type="Proteomes" id="UP000214863">
    <property type="component" value="Segment"/>
</dbReference>
<proteinExistence type="predicted"/>